<dbReference type="Proteomes" id="UP000002247">
    <property type="component" value="Chromosome"/>
</dbReference>
<sequence length="376" mass="41223">MGLLYNPFAGRVSFDALGRAGHYDPPSGLPAAVEASPLDVNAKGIAELGPDFPELHARIFGRRGTLADQAERLFSGVGQGFCGAAQVAQMLVGSWPAGVLLGHGAAASQAALHAWNTAFLAAKGFGFGGGPDLPKAAQARASAVQDRLFEEDWKVRGQARGAPKPANDLVELVTASPPEFVEMYALDRSALVRNKEHAEDRLQEYEAVAASVEDPVARYRELVRRQGRASPVPWALRVECVYEMENEEFGMCLWVEVDPWSLLIVGSSAPASFERDLVFGQWAAHDDAVLTQRGSEDEWTSGTYERYIEQYTQVTQWGRDTKETRPPRPTVLELLARHPLREWAGPIAEEYMQSKALLLGHNRPPPRERVPDSPEG</sequence>
<gene>
    <name evidence="2" type="ordered locus">Srot_2716</name>
</gene>
<evidence type="ECO:0000256" key="1">
    <source>
        <dbReference type="SAM" id="MobiDB-lite"/>
    </source>
</evidence>
<dbReference type="STRING" id="640132.Srot_2716"/>
<dbReference type="KEGG" id="srt:Srot_2716"/>
<proteinExistence type="predicted"/>
<dbReference type="HOGENOM" id="CLU_735474_0_0_11"/>
<accession>D6ZCW3</accession>
<name>D6ZCW3_SEGRD</name>
<feature type="compositionally biased region" description="Basic and acidic residues" evidence="1">
    <location>
        <begin position="365"/>
        <end position="376"/>
    </location>
</feature>
<feature type="region of interest" description="Disordered" evidence="1">
    <location>
        <begin position="357"/>
        <end position="376"/>
    </location>
</feature>
<dbReference type="RefSeq" id="WP_013139599.1">
    <property type="nucleotide sequence ID" value="NC_014168.1"/>
</dbReference>
<dbReference type="AlphaFoldDB" id="D6ZCW3"/>
<organism evidence="2 3">
    <name type="scientific">Segniliparus rotundus (strain ATCC BAA-972 / CDC 1076 / CIP 108378 / DSM 44985 / JCM 13578)</name>
    <dbReference type="NCBI Taxonomy" id="640132"/>
    <lineage>
        <taxon>Bacteria</taxon>
        <taxon>Bacillati</taxon>
        <taxon>Actinomycetota</taxon>
        <taxon>Actinomycetes</taxon>
        <taxon>Mycobacteriales</taxon>
        <taxon>Segniliparaceae</taxon>
        <taxon>Segniliparus</taxon>
    </lineage>
</organism>
<protein>
    <submittedName>
        <fullName evidence="2">Uncharacterized protein</fullName>
    </submittedName>
</protein>
<reference evidence="2 3" key="1">
    <citation type="journal article" date="2010" name="Stand. Genomic Sci.">
        <title>Complete genome sequence of Segniliparus rotundus type strain (CDC 1076).</title>
        <authorList>
            <person name="Sikorski J."/>
            <person name="Lapidus A."/>
            <person name="Copeland A."/>
            <person name="Misra M."/>
            <person name="Glavina Del Rio T."/>
            <person name="Nolan M."/>
            <person name="Lucas S."/>
            <person name="Chen F."/>
            <person name="Tice H."/>
            <person name="Cheng J.F."/>
            <person name="Jando M."/>
            <person name="Schneider S."/>
            <person name="Bruce D."/>
            <person name="Goodwin L."/>
            <person name="Pitluck S."/>
            <person name="Liolios K."/>
            <person name="Mikhailova N."/>
            <person name="Pati A."/>
            <person name="Ivanova N."/>
            <person name="Mavromatis K."/>
            <person name="Chen A."/>
            <person name="Palaniappan K."/>
            <person name="Chertkov O."/>
            <person name="Land M."/>
            <person name="Hauser L."/>
            <person name="Chang Y.J."/>
            <person name="Jeffries C.D."/>
            <person name="Brettin T."/>
            <person name="Detter J.C."/>
            <person name="Han C."/>
            <person name="Rohde M."/>
            <person name="Goker M."/>
            <person name="Bristow J."/>
            <person name="Eisen J.A."/>
            <person name="Markowitz V."/>
            <person name="Hugenholtz P."/>
            <person name="Kyrpides N.C."/>
            <person name="Klenk H.P."/>
        </authorList>
    </citation>
    <scope>NUCLEOTIDE SEQUENCE [LARGE SCALE GENOMIC DNA]</scope>
    <source>
        <strain evidence="3">ATCC BAA-972 / CDC 1076 / CIP 108378 / DSM 44985 / JCM 13578</strain>
    </source>
</reference>
<dbReference type="EMBL" id="CP001958">
    <property type="protein sequence ID" value="ADG99150.1"/>
    <property type="molecule type" value="Genomic_DNA"/>
</dbReference>
<evidence type="ECO:0000313" key="3">
    <source>
        <dbReference type="Proteomes" id="UP000002247"/>
    </source>
</evidence>
<keyword evidence="3" id="KW-1185">Reference proteome</keyword>
<evidence type="ECO:0000313" key="2">
    <source>
        <dbReference type="EMBL" id="ADG99150.1"/>
    </source>
</evidence>